<evidence type="ECO:0000259" key="1">
    <source>
        <dbReference type="Pfam" id="PF01266"/>
    </source>
</evidence>
<name>A0A229NTE7_9BACL</name>
<dbReference type="Proteomes" id="UP000215145">
    <property type="component" value="Unassembled WGS sequence"/>
</dbReference>
<dbReference type="Gene3D" id="3.30.9.10">
    <property type="entry name" value="D-Amino Acid Oxidase, subunit A, domain 2"/>
    <property type="match status" value="1"/>
</dbReference>
<dbReference type="AlphaFoldDB" id="A0A229NTE7"/>
<dbReference type="PANTHER" id="PTHR13847:SF201">
    <property type="entry name" value="PUTATIBE OXIDOREDUCTASE"/>
    <property type="match status" value="1"/>
</dbReference>
<reference evidence="2 3" key="1">
    <citation type="submission" date="2017-07" db="EMBL/GenBank/DDBJ databases">
        <title>Paenibacillus herberti R33 genome sequencing and assembly.</title>
        <authorList>
            <person name="Su W."/>
        </authorList>
    </citation>
    <scope>NUCLEOTIDE SEQUENCE [LARGE SCALE GENOMIC DNA]</scope>
    <source>
        <strain evidence="2 3">R33</strain>
    </source>
</reference>
<organism evidence="2 3">
    <name type="scientific">Paenibacillus herberti</name>
    <dbReference type="NCBI Taxonomy" id="1619309"/>
    <lineage>
        <taxon>Bacteria</taxon>
        <taxon>Bacillati</taxon>
        <taxon>Bacillota</taxon>
        <taxon>Bacilli</taxon>
        <taxon>Bacillales</taxon>
        <taxon>Paenibacillaceae</taxon>
        <taxon>Paenibacillus</taxon>
    </lineage>
</organism>
<dbReference type="InterPro" id="IPR006076">
    <property type="entry name" value="FAD-dep_OxRdtase"/>
</dbReference>
<protein>
    <submittedName>
        <fullName evidence="2">FAD-dependent oxidoreductase</fullName>
    </submittedName>
</protein>
<proteinExistence type="predicted"/>
<dbReference type="OrthoDB" id="571248at2"/>
<dbReference type="InterPro" id="IPR036188">
    <property type="entry name" value="FAD/NAD-bd_sf"/>
</dbReference>
<dbReference type="Pfam" id="PF01266">
    <property type="entry name" value="DAO"/>
    <property type="match status" value="1"/>
</dbReference>
<gene>
    <name evidence="2" type="ORF">CGZ75_23660</name>
</gene>
<dbReference type="PANTHER" id="PTHR13847">
    <property type="entry name" value="SARCOSINE DEHYDROGENASE-RELATED"/>
    <property type="match status" value="1"/>
</dbReference>
<dbReference type="Gene3D" id="3.50.50.60">
    <property type="entry name" value="FAD/NAD(P)-binding domain"/>
    <property type="match status" value="1"/>
</dbReference>
<dbReference type="GO" id="GO:0005737">
    <property type="term" value="C:cytoplasm"/>
    <property type="evidence" value="ECO:0007669"/>
    <property type="project" value="TreeGrafter"/>
</dbReference>
<evidence type="ECO:0000313" key="3">
    <source>
        <dbReference type="Proteomes" id="UP000215145"/>
    </source>
</evidence>
<sequence>MIDHHTGKLFWPLTMTHVEEYPALQGQEKVQVAIIGGGMSGISCGLVLARSGISACVIEREKVAGASTSANTGLLQFSNDVMLSELVEQIGKKDAVHFYRDCVHAVEQLALVAGTLPGETGFRRQRSLYYASSEQDLPRLRQEYKLLHENGFAVDYWEPDDIASRFPFRKPGAIVTSGDAEVNPYQFVQAMSRAAVADGLLIREHTDIVRHSSGEGGKHRLEAADGSVVEADHVIYAIGYEPEELRGKLVKAAINRSFAGVTGIQQSLAPWHQGMMIWETARPYLYMRTTVDGRVVIGGLDEENPHPVQGEAARQKRIDKLSKQLAELFPMLDSKLDYEWSAVFGESRDNLPFIGRDPSLHNVYYCLGYGGNGTVYSMMAAHMLRDLIQGESHPLEKIVGLTRPSLTEV</sequence>
<evidence type="ECO:0000313" key="2">
    <source>
        <dbReference type="EMBL" id="OXM13160.1"/>
    </source>
</evidence>
<feature type="domain" description="FAD dependent oxidoreductase" evidence="1">
    <location>
        <begin position="32"/>
        <end position="387"/>
    </location>
</feature>
<accession>A0A229NTE7</accession>
<comment type="caution">
    <text evidence="2">The sequence shown here is derived from an EMBL/GenBank/DDBJ whole genome shotgun (WGS) entry which is preliminary data.</text>
</comment>
<dbReference type="SUPFAM" id="SSF51905">
    <property type="entry name" value="FAD/NAD(P)-binding domain"/>
    <property type="match status" value="1"/>
</dbReference>
<dbReference type="EMBL" id="NMUQ01000004">
    <property type="protein sequence ID" value="OXM13160.1"/>
    <property type="molecule type" value="Genomic_DNA"/>
</dbReference>
<keyword evidence="3" id="KW-1185">Reference proteome</keyword>